<keyword evidence="6" id="KW-1185">Reference proteome</keyword>
<dbReference type="GO" id="GO:0003677">
    <property type="term" value="F:DNA binding"/>
    <property type="evidence" value="ECO:0007669"/>
    <property type="project" value="UniProtKB-KW"/>
</dbReference>
<feature type="domain" description="HTH gntR-type" evidence="4">
    <location>
        <begin position="22"/>
        <end position="90"/>
    </location>
</feature>
<dbReference type="PROSITE" id="PS50949">
    <property type="entry name" value="HTH_GNTR"/>
    <property type="match status" value="1"/>
</dbReference>
<protein>
    <submittedName>
        <fullName evidence="5">GntR family transcriptional regulator</fullName>
    </submittedName>
</protein>
<dbReference type="InterPro" id="IPR036390">
    <property type="entry name" value="WH_DNA-bd_sf"/>
</dbReference>
<name>A0A833JDS7_9BACT</name>
<reference evidence="5 6" key="1">
    <citation type="submission" date="2019-10" db="EMBL/GenBank/DDBJ databases">
        <title>New genus of Silvanigrellaceae.</title>
        <authorList>
            <person name="Pitt A."/>
            <person name="Hahn M.W."/>
        </authorList>
    </citation>
    <scope>NUCLEOTIDE SEQUENCE [LARGE SCALE GENOMIC DNA]</scope>
    <source>
        <strain evidence="5 6">33A1-SZDP</strain>
    </source>
</reference>
<dbReference type="PANTHER" id="PTHR38445">
    <property type="entry name" value="HTH-TYPE TRANSCRIPTIONAL REPRESSOR YTRA"/>
    <property type="match status" value="1"/>
</dbReference>
<dbReference type="GO" id="GO:0003700">
    <property type="term" value="F:DNA-binding transcription factor activity"/>
    <property type="evidence" value="ECO:0007669"/>
    <property type="project" value="InterPro"/>
</dbReference>
<keyword evidence="2" id="KW-0238">DNA-binding</keyword>
<dbReference type="EMBL" id="WFLN01000008">
    <property type="protein sequence ID" value="KAB8029050.1"/>
    <property type="molecule type" value="Genomic_DNA"/>
</dbReference>
<accession>A0A833JDS7</accession>
<keyword evidence="1" id="KW-0805">Transcription regulation</keyword>
<proteinExistence type="predicted"/>
<dbReference type="Proteomes" id="UP000442694">
    <property type="component" value="Unassembled WGS sequence"/>
</dbReference>
<keyword evidence="3" id="KW-0804">Transcription</keyword>
<dbReference type="InterPro" id="IPR036388">
    <property type="entry name" value="WH-like_DNA-bd_sf"/>
</dbReference>
<dbReference type="Pfam" id="PF00392">
    <property type="entry name" value="GntR"/>
    <property type="match status" value="1"/>
</dbReference>
<sequence length="135" mass="15243">MYITFSGVRSKMRLQVNPHSSIPLYAQIVEQMRNQILSGTIQAGTPLPSVREISEMIEVNSLTIQKALKILEVEKFIVIRRGVGAFVSESINSLNQNQKEELLKPGLINIVSHARELGVDQERFHVLVEECWSAQ</sequence>
<evidence type="ECO:0000256" key="1">
    <source>
        <dbReference type="ARBA" id="ARBA00023015"/>
    </source>
</evidence>
<dbReference type="Gene3D" id="1.10.10.10">
    <property type="entry name" value="Winged helix-like DNA-binding domain superfamily/Winged helix DNA-binding domain"/>
    <property type="match status" value="1"/>
</dbReference>
<evidence type="ECO:0000259" key="4">
    <source>
        <dbReference type="PROSITE" id="PS50949"/>
    </source>
</evidence>
<dbReference type="PANTHER" id="PTHR38445:SF9">
    <property type="entry name" value="HTH-TYPE TRANSCRIPTIONAL REPRESSOR YTRA"/>
    <property type="match status" value="1"/>
</dbReference>
<evidence type="ECO:0000256" key="3">
    <source>
        <dbReference type="ARBA" id="ARBA00023163"/>
    </source>
</evidence>
<dbReference type="InterPro" id="IPR000524">
    <property type="entry name" value="Tscrpt_reg_HTH_GntR"/>
</dbReference>
<comment type="caution">
    <text evidence="5">The sequence shown here is derived from an EMBL/GenBank/DDBJ whole genome shotgun (WGS) entry which is preliminary data.</text>
</comment>
<gene>
    <name evidence="5" type="ORF">GCL57_10945</name>
</gene>
<evidence type="ECO:0000313" key="5">
    <source>
        <dbReference type="EMBL" id="KAB8029050.1"/>
    </source>
</evidence>
<dbReference type="SMART" id="SM00345">
    <property type="entry name" value="HTH_GNTR"/>
    <property type="match status" value="1"/>
</dbReference>
<organism evidence="5 6">
    <name type="scientific">Fluviispira multicolorata</name>
    <dbReference type="NCBI Taxonomy" id="2654512"/>
    <lineage>
        <taxon>Bacteria</taxon>
        <taxon>Pseudomonadati</taxon>
        <taxon>Bdellovibrionota</taxon>
        <taxon>Oligoflexia</taxon>
        <taxon>Silvanigrellales</taxon>
        <taxon>Silvanigrellaceae</taxon>
        <taxon>Fluviispira</taxon>
    </lineage>
</organism>
<evidence type="ECO:0000256" key="2">
    <source>
        <dbReference type="ARBA" id="ARBA00023125"/>
    </source>
</evidence>
<dbReference type="CDD" id="cd07377">
    <property type="entry name" value="WHTH_GntR"/>
    <property type="match status" value="1"/>
</dbReference>
<dbReference type="AlphaFoldDB" id="A0A833JDS7"/>
<dbReference type="SUPFAM" id="SSF46785">
    <property type="entry name" value="Winged helix' DNA-binding domain"/>
    <property type="match status" value="1"/>
</dbReference>
<evidence type="ECO:0000313" key="6">
    <source>
        <dbReference type="Proteomes" id="UP000442694"/>
    </source>
</evidence>